<keyword evidence="1" id="KW-0175">Coiled coil</keyword>
<evidence type="ECO:0000313" key="4">
    <source>
        <dbReference type="EMBL" id="MBF6228929.1"/>
    </source>
</evidence>
<evidence type="ECO:0008006" key="6">
    <source>
        <dbReference type="Google" id="ProtNLM"/>
    </source>
</evidence>
<feature type="region of interest" description="Disordered" evidence="2">
    <location>
        <begin position="385"/>
        <end position="425"/>
    </location>
</feature>
<evidence type="ECO:0000256" key="2">
    <source>
        <dbReference type="SAM" id="MobiDB-lite"/>
    </source>
</evidence>
<feature type="transmembrane region" description="Helical" evidence="3">
    <location>
        <begin position="200"/>
        <end position="225"/>
    </location>
</feature>
<feature type="transmembrane region" description="Helical" evidence="3">
    <location>
        <begin position="116"/>
        <end position="136"/>
    </location>
</feature>
<feature type="compositionally biased region" description="Polar residues" evidence="2">
    <location>
        <begin position="391"/>
        <end position="419"/>
    </location>
</feature>
<feature type="transmembrane region" description="Helical" evidence="3">
    <location>
        <begin position="237"/>
        <end position="261"/>
    </location>
</feature>
<dbReference type="Proteomes" id="UP000807309">
    <property type="component" value="Unassembled WGS sequence"/>
</dbReference>
<comment type="caution">
    <text evidence="4">The sequence shown here is derived from an EMBL/GenBank/DDBJ whole genome shotgun (WGS) entry which is preliminary data.</text>
</comment>
<keyword evidence="3" id="KW-0472">Membrane</keyword>
<organism evidence="4 5">
    <name type="scientific">Nocardia abscessus</name>
    <dbReference type="NCBI Taxonomy" id="120957"/>
    <lineage>
        <taxon>Bacteria</taxon>
        <taxon>Bacillati</taxon>
        <taxon>Actinomycetota</taxon>
        <taxon>Actinomycetes</taxon>
        <taxon>Mycobacteriales</taxon>
        <taxon>Nocardiaceae</taxon>
        <taxon>Nocardia</taxon>
    </lineage>
</organism>
<feature type="transmembrane region" description="Helical" evidence="3">
    <location>
        <begin position="156"/>
        <end position="179"/>
    </location>
</feature>
<gene>
    <name evidence="4" type="ORF">IU470_28040</name>
</gene>
<keyword evidence="5" id="KW-1185">Reference proteome</keyword>
<accession>A0ABS0CK36</accession>
<evidence type="ECO:0000313" key="5">
    <source>
        <dbReference type="Proteomes" id="UP000807309"/>
    </source>
</evidence>
<keyword evidence="3" id="KW-1133">Transmembrane helix</keyword>
<proteinExistence type="predicted"/>
<reference evidence="4 5" key="1">
    <citation type="submission" date="2020-10" db="EMBL/GenBank/DDBJ databases">
        <title>Identification of Nocardia species via Next-generation sequencing and recognition of intraspecies genetic diversity.</title>
        <authorList>
            <person name="Li P."/>
            <person name="Li P."/>
            <person name="Lu B."/>
        </authorList>
    </citation>
    <scope>NUCLEOTIDE SEQUENCE [LARGE SCALE GENOMIC DNA]</scope>
    <source>
        <strain evidence="4 5">N-11</strain>
    </source>
</reference>
<sequence>MWALFREQLRINKSRSADRVSYLEAEVTSEGIQAATKIRDQGVARLGTLIQRAVQLRGSICLVEADMARLATRPIAGAHDELLTATEGEQRQSAVDAQVRKETGTGSLKHRRVPKVMRLAALLVPVIDLPVFTLFAGDMFNVAWDQVAAGRSLLPAITAVVFGLLATAGLALALHFVGFDLRGTKDAQGQPTVPKGRNGLLPRLLIVAAAVISIGASVVMGFRVIRESLAAEVGVPGAVILGLFFACVVAVLNLVVAVTVLRDGSVLTDELSHLTRQLRPVRKQRQRLERKRDELANRIDLLIAEGQQVRTLTVLKMARPIAGADQLRAIARSLHQGCGWGVEFLPAQRDSFGLFAPATLVDTSVLDELVARLEGLAVRRAAAQAGDGQASGSTESATTNGQSPPASTRTAMDQATAGSITDAAA</sequence>
<protein>
    <recommendedName>
        <fullName evidence="6">DUF2254 domain-containing protein</fullName>
    </recommendedName>
</protein>
<dbReference type="RefSeq" id="WP_195035802.1">
    <property type="nucleotide sequence ID" value="NZ_JADLRE010000027.1"/>
</dbReference>
<evidence type="ECO:0000256" key="3">
    <source>
        <dbReference type="SAM" id="Phobius"/>
    </source>
</evidence>
<feature type="coiled-coil region" evidence="1">
    <location>
        <begin position="271"/>
        <end position="305"/>
    </location>
</feature>
<dbReference type="EMBL" id="JADLRE010000027">
    <property type="protein sequence ID" value="MBF6228929.1"/>
    <property type="molecule type" value="Genomic_DNA"/>
</dbReference>
<evidence type="ECO:0000256" key="1">
    <source>
        <dbReference type="SAM" id="Coils"/>
    </source>
</evidence>
<keyword evidence="3" id="KW-0812">Transmembrane</keyword>
<name>A0ABS0CK36_9NOCA</name>